<dbReference type="Proteomes" id="UP000799764">
    <property type="component" value="Unassembled WGS sequence"/>
</dbReference>
<accession>A0A9P4PCW4</accession>
<feature type="compositionally biased region" description="Low complexity" evidence="1">
    <location>
        <begin position="10"/>
        <end position="24"/>
    </location>
</feature>
<name>A0A9P4PCW4_9PLEO</name>
<evidence type="ECO:0000313" key="3">
    <source>
        <dbReference type="Proteomes" id="UP000799764"/>
    </source>
</evidence>
<proteinExistence type="predicted"/>
<evidence type="ECO:0000256" key="1">
    <source>
        <dbReference type="SAM" id="MobiDB-lite"/>
    </source>
</evidence>
<gene>
    <name evidence="2" type="ORF">P171DRAFT_488066</name>
</gene>
<dbReference type="AlphaFoldDB" id="A0A9P4PCW4"/>
<reference evidence="2" key="1">
    <citation type="journal article" date="2020" name="Stud. Mycol.">
        <title>101 Dothideomycetes genomes: a test case for predicting lifestyles and emergence of pathogens.</title>
        <authorList>
            <person name="Haridas S."/>
            <person name="Albert R."/>
            <person name="Binder M."/>
            <person name="Bloem J."/>
            <person name="Labutti K."/>
            <person name="Salamov A."/>
            <person name="Andreopoulos B."/>
            <person name="Baker S."/>
            <person name="Barry K."/>
            <person name="Bills G."/>
            <person name="Bluhm B."/>
            <person name="Cannon C."/>
            <person name="Castanera R."/>
            <person name="Culley D."/>
            <person name="Daum C."/>
            <person name="Ezra D."/>
            <person name="Gonzalez J."/>
            <person name="Henrissat B."/>
            <person name="Kuo A."/>
            <person name="Liang C."/>
            <person name="Lipzen A."/>
            <person name="Lutzoni F."/>
            <person name="Magnuson J."/>
            <person name="Mondo S."/>
            <person name="Nolan M."/>
            <person name="Ohm R."/>
            <person name="Pangilinan J."/>
            <person name="Park H.-J."/>
            <person name="Ramirez L."/>
            <person name="Alfaro M."/>
            <person name="Sun H."/>
            <person name="Tritt A."/>
            <person name="Yoshinaga Y."/>
            <person name="Zwiers L.-H."/>
            <person name="Turgeon B."/>
            <person name="Goodwin S."/>
            <person name="Spatafora J."/>
            <person name="Crous P."/>
            <person name="Grigoriev I."/>
        </authorList>
    </citation>
    <scope>NUCLEOTIDE SEQUENCE</scope>
    <source>
        <strain evidence="2">CBS 690.94</strain>
    </source>
</reference>
<feature type="region of interest" description="Disordered" evidence="1">
    <location>
        <begin position="1"/>
        <end position="41"/>
    </location>
</feature>
<sequence>MRCGNDKKVSSAARRGVAGRHAGVPYRRSTPALSHRSAKASHRRVLRYDGALIAENSYRSAKPPHRRTCHTGALTGALTPAVLLYRSAKASHWRVLRYDGALIAENSYRSAKPPHRRTCHTGALTGALTPAVLLYRSAKASHWRVLRYDGALIPANSYRRTHTGELIPERQAPTPENLPYRRAIPEAATHRRVALTPATLIPARPYRSRRPTPSSPHTVVALSPKVNTGDTVLGQYCKLVS</sequence>
<keyword evidence="3" id="KW-1185">Reference proteome</keyword>
<comment type="caution">
    <text evidence="2">The sequence shown here is derived from an EMBL/GenBank/DDBJ whole genome shotgun (WGS) entry which is preliminary data.</text>
</comment>
<dbReference type="EMBL" id="MU001505">
    <property type="protein sequence ID" value="KAF2441617.1"/>
    <property type="molecule type" value="Genomic_DNA"/>
</dbReference>
<organism evidence="2 3">
    <name type="scientific">Karstenula rhodostoma CBS 690.94</name>
    <dbReference type="NCBI Taxonomy" id="1392251"/>
    <lineage>
        <taxon>Eukaryota</taxon>
        <taxon>Fungi</taxon>
        <taxon>Dikarya</taxon>
        <taxon>Ascomycota</taxon>
        <taxon>Pezizomycotina</taxon>
        <taxon>Dothideomycetes</taxon>
        <taxon>Pleosporomycetidae</taxon>
        <taxon>Pleosporales</taxon>
        <taxon>Massarineae</taxon>
        <taxon>Didymosphaeriaceae</taxon>
        <taxon>Karstenula</taxon>
    </lineage>
</organism>
<protein>
    <submittedName>
        <fullName evidence="2">Uncharacterized protein</fullName>
    </submittedName>
</protein>
<evidence type="ECO:0000313" key="2">
    <source>
        <dbReference type="EMBL" id="KAF2441617.1"/>
    </source>
</evidence>